<dbReference type="InterPro" id="IPR026381">
    <property type="entry name" value="Seadorna_RNAP"/>
</dbReference>
<accession>A0A2V0RIE7</accession>
<dbReference type="EMBL" id="BDQA01000479">
    <property type="protein sequence ID" value="GBH21955.1"/>
    <property type="molecule type" value="Genomic_RNA"/>
</dbReference>
<organism evidence="1">
    <name type="scientific">viral metagenome</name>
    <dbReference type="NCBI Taxonomy" id="1070528"/>
    <lineage>
        <taxon>unclassified sequences</taxon>
        <taxon>metagenomes</taxon>
        <taxon>organismal metagenomes</taxon>
    </lineage>
</organism>
<name>A0A2V0RIE7_9ZZZZ</name>
<proteinExistence type="predicted"/>
<evidence type="ECO:0000313" key="1">
    <source>
        <dbReference type="EMBL" id="GBH21955.1"/>
    </source>
</evidence>
<protein>
    <submittedName>
        <fullName evidence="1">RdRp</fullName>
    </submittedName>
</protein>
<sequence>MLSSMTSERNTFREQGYMNGINLIYDIAVTIMARYANNDKLFEDMMINMPFMEGVSYHHGTQKYNFHPAPSHLLGSGSPEILPSAIDLRTFSRIITVLGDYESDVYDVMSSLNSTLLSTSGTTQFESQAKKILCDECGEEMISPLWGEVFRRSDPEYVIETKHTKLTPEGHKEYLVDRVVSTLSNREKLIMNSADIIEKILTGKLKKVRRHFTEIKFNLKSIPPTGLPDRRINGVSELSSPYMAADTGMRRVHKYIGLSKSNFKFTPTTEKLSRMLKRFGLITQADSAKILSAAAGLGRSATRYRQLGRDLGLTEMHANDFAQRLPSLLTQHEIENSSGSFTFYDTVSRTYDVSEESMNVRVGDVTLNPLVRPNSSTTTYYRFRGMSLCLYAARHGLSLHASIEN</sequence>
<reference evidence="1" key="1">
    <citation type="submission" date="2017-04" db="EMBL/GenBank/DDBJ databases">
        <title>Unveiling RNA virosphere associated with marine microorganisms.</title>
        <authorList>
            <person name="Urayama S."/>
            <person name="Takaki Y."/>
            <person name="Nishi S."/>
            <person name="Yoshida Y."/>
            <person name="Deguchi S."/>
            <person name="Takai K."/>
            <person name="Nunoura T."/>
        </authorList>
    </citation>
    <scope>NUCLEOTIDE SEQUENCE</scope>
</reference>
<dbReference type="NCBIfam" id="TIGR04234">
    <property type="entry name" value="seadorna_RNAP"/>
    <property type="match status" value="1"/>
</dbReference>
<dbReference type="AlphaFoldDB" id="A0A2V0RIE7"/>
<comment type="caution">
    <text evidence="1">The sequence shown here is derived from an EMBL/GenBank/DDBJ whole genome shotgun (WGS) entry which is preliminary data.</text>
</comment>